<evidence type="ECO:0000259" key="2">
    <source>
        <dbReference type="Pfam" id="PF16884"/>
    </source>
</evidence>
<name>A0A2U1Q9Z0_ARTAN</name>
<dbReference type="InterPro" id="IPR045010">
    <property type="entry name" value="MDR_fam"/>
</dbReference>
<sequence length="142" mass="15831">MEAFINKFVTIKTYIEDEPQECMFEIKTQTLHALLQPESNDVLVKCLYVSIDPIHITRMKVQSSSQSTSVVNISKIIPGNTINGSGLGRVVASKHPDFHKNDIVYGSGSLNWAEYTIVKGGNMLRKVDTLEFPLSYHVGIFG</sequence>
<dbReference type="PANTHER" id="PTHR43205">
    <property type="entry name" value="PROSTAGLANDIN REDUCTASE"/>
    <property type="match status" value="1"/>
</dbReference>
<dbReference type="OrthoDB" id="809632at2759"/>
<dbReference type="Proteomes" id="UP000245207">
    <property type="component" value="Unassembled WGS sequence"/>
</dbReference>
<dbReference type="InterPro" id="IPR041694">
    <property type="entry name" value="ADH_N_2"/>
</dbReference>
<dbReference type="InterPro" id="IPR011032">
    <property type="entry name" value="GroES-like_sf"/>
</dbReference>
<evidence type="ECO:0000313" key="4">
    <source>
        <dbReference type="Proteomes" id="UP000245207"/>
    </source>
</evidence>
<accession>A0A2U1Q9Z0</accession>
<gene>
    <name evidence="3" type="ORF">CTI12_AA055890</name>
</gene>
<dbReference type="GO" id="GO:0016628">
    <property type="term" value="F:oxidoreductase activity, acting on the CH-CH group of donors, NAD or NADP as acceptor"/>
    <property type="evidence" value="ECO:0007669"/>
    <property type="project" value="InterPro"/>
</dbReference>
<dbReference type="EMBL" id="PKPP01000287">
    <property type="protein sequence ID" value="PWA94752.1"/>
    <property type="molecule type" value="Genomic_DNA"/>
</dbReference>
<dbReference type="Gene3D" id="3.90.180.10">
    <property type="entry name" value="Medium-chain alcohol dehydrogenases, catalytic domain"/>
    <property type="match status" value="1"/>
</dbReference>
<keyword evidence="4" id="KW-1185">Reference proteome</keyword>
<evidence type="ECO:0000313" key="3">
    <source>
        <dbReference type="EMBL" id="PWA94752.1"/>
    </source>
</evidence>
<protein>
    <recommendedName>
        <fullName evidence="2">Oxidoreductase N-terminal domain-containing protein</fullName>
    </recommendedName>
</protein>
<organism evidence="3 4">
    <name type="scientific">Artemisia annua</name>
    <name type="common">Sweet wormwood</name>
    <dbReference type="NCBI Taxonomy" id="35608"/>
    <lineage>
        <taxon>Eukaryota</taxon>
        <taxon>Viridiplantae</taxon>
        <taxon>Streptophyta</taxon>
        <taxon>Embryophyta</taxon>
        <taxon>Tracheophyta</taxon>
        <taxon>Spermatophyta</taxon>
        <taxon>Magnoliopsida</taxon>
        <taxon>eudicotyledons</taxon>
        <taxon>Gunneridae</taxon>
        <taxon>Pentapetalae</taxon>
        <taxon>asterids</taxon>
        <taxon>campanulids</taxon>
        <taxon>Asterales</taxon>
        <taxon>Asteraceae</taxon>
        <taxon>Asteroideae</taxon>
        <taxon>Anthemideae</taxon>
        <taxon>Artemisiinae</taxon>
        <taxon>Artemisia</taxon>
    </lineage>
</organism>
<reference evidence="3 4" key="1">
    <citation type="journal article" date="2018" name="Mol. Plant">
        <title>The genome of Artemisia annua provides insight into the evolution of Asteraceae family and artemisinin biosynthesis.</title>
        <authorList>
            <person name="Shen Q."/>
            <person name="Zhang L."/>
            <person name="Liao Z."/>
            <person name="Wang S."/>
            <person name="Yan T."/>
            <person name="Shi P."/>
            <person name="Liu M."/>
            <person name="Fu X."/>
            <person name="Pan Q."/>
            <person name="Wang Y."/>
            <person name="Lv Z."/>
            <person name="Lu X."/>
            <person name="Zhang F."/>
            <person name="Jiang W."/>
            <person name="Ma Y."/>
            <person name="Chen M."/>
            <person name="Hao X."/>
            <person name="Li L."/>
            <person name="Tang Y."/>
            <person name="Lv G."/>
            <person name="Zhou Y."/>
            <person name="Sun X."/>
            <person name="Brodelius P.E."/>
            <person name="Rose J.K.C."/>
            <person name="Tang K."/>
        </authorList>
    </citation>
    <scope>NUCLEOTIDE SEQUENCE [LARGE SCALE GENOMIC DNA]</scope>
    <source>
        <strain evidence="4">cv. Huhao1</strain>
        <tissue evidence="3">Leaf</tissue>
    </source>
</reference>
<comment type="caution">
    <text evidence="3">The sequence shown here is derived from an EMBL/GenBank/DDBJ whole genome shotgun (WGS) entry which is preliminary data.</text>
</comment>
<proteinExistence type="predicted"/>
<dbReference type="SUPFAM" id="SSF50129">
    <property type="entry name" value="GroES-like"/>
    <property type="match status" value="1"/>
</dbReference>
<dbReference type="Pfam" id="PF16884">
    <property type="entry name" value="ADH_N_2"/>
    <property type="match status" value="1"/>
</dbReference>
<keyword evidence="1" id="KW-0560">Oxidoreductase</keyword>
<feature type="domain" description="Oxidoreductase N-terminal" evidence="2">
    <location>
        <begin position="9"/>
        <end position="123"/>
    </location>
</feature>
<dbReference type="PANTHER" id="PTHR43205:SF12">
    <property type="entry name" value="OS06G0602900 PROTEIN"/>
    <property type="match status" value="1"/>
</dbReference>
<evidence type="ECO:0000256" key="1">
    <source>
        <dbReference type="ARBA" id="ARBA00023002"/>
    </source>
</evidence>
<dbReference type="AlphaFoldDB" id="A0A2U1Q9Z0"/>